<evidence type="ECO:0000313" key="6">
    <source>
        <dbReference type="Proteomes" id="UP001230504"/>
    </source>
</evidence>
<evidence type="ECO:0000256" key="2">
    <source>
        <dbReference type="SAM" id="SignalP"/>
    </source>
</evidence>
<dbReference type="Pfam" id="PF17678">
    <property type="entry name" value="Glyco_hydro_92N"/>
    <property type="match status" value="1"/>
</dbReference>
<dbReference type="GeneID" id="85446678"/>
<gene>
    <name evidence="5" type="ORF">LY79DRAFT_645235</name>
</gene>
<dbReference type="SUPFAM" id="SSF48208">
    <property type="entry name" value="Six-hairpin glycosidases"/>
    <property type="match status" value="1"/>
</dbReference>
<dbReference type="GO" id="GO:0005634">
    <property type="term" value="C:nucleus"/>
    <property type="evidence" value="ECO:0007669"/>
    <property type="project" value="TreeGrafter"/>
</dbReference>
<feature type="region of interest" description="Disordered" evidence="1">
    <location>
        <begin position="794"/>
        <end position="813"/>
    </location>
</feature>
<reference evidence="5" key="1">
    <citation type="submission" date="2021-06" db="EMBL/GenBank/DDBJ databases">
        <title>Comparative genomics, transcriptomics and evolutionary studies reveal genomic signatures of adaptation to plant cell wall in hemibiotrophic fungi.</title>
        <authorList>
            <consortium name="DOE Joint Genome Institute"/>
            <person name="Baroncelli R."/>
            <person name="Diaz J.F."/>
            <person name="Benocci T."/>
            <person name="Peng M."/>
            <person name="Battaglia E."/>
            <person name="Haridas S."/>
            <person name="Andreopoulos W."/>
            <person name="Labutti K."/>
            <person name="Pangilinan J."/>
            <person name="Floch G.L."/>
            <person name="Makela M.R."/>
            <person name="Henrissat B."/>
            <person name="Grigoriev I.V."/>
            <person name="Crouch J.A."/>
            <person name="De Vries R.P."/>
            <person name="Sukno S.A."/>
            <person name="Thon M.R."/>
        </authorList>
    </citation>
    <scope>NUCLEOTIDE SEQUENCE</scope>
    <source>
        <strain evidence="5">CBS 125086</strain>
    </source>
</reference>
<dbReference type="GO" id="GO:0030246">
    <property type="term" value="F:carbohydrate binding"/>
    <property type="evidence" value="ECO:0007669"/>
    <property type="project" value="InterPro"/>
</dbReference>
<dbReference type="RefSeq" id="XP_060406793.1">
    <property type="nucleotide sequence ID" value="XM_060562438.1"/>
</dbReference>
<dbReference type="Proteomes" id="UP001230504">
    <property type="component" value="Unassembled WGS sequence"/>
</dbReference>
<dbReference type="GO" id="GO:0005975">
    <property type="term" value="P:carbohydrate metabolic process"/>
    <property type="evidence" value="ECO:0007669"/>
    <property type="project" value="InterPro"/>
</dbReference>
<evidence type="ECO:0000256" key="1">
    <source>
        <dbReference type="SAM" id="MobiDB-lite"/>
    </source>
</evidence>
<dbReference type="InterPro" id="IPR012939">
    <property type="entry name" value="Glyco_hydro_92"/>
</dbReference>
<sequence>MRYLTGVLVLLQVLSKRSFAIEKVPGPLTQYVNVFTGTAQNDNPGNVFAGAAVPFAMAKVGINVAGYAPAGYVSESTELMRGVSPLHDSGTGSSAGSYGNFPIMPVVCRTFTDCPALELQRSLRRIGDGQNDTGFPGYFSTSLESGVRIELASTQAASLEKYVFPQDTAPTLVLDWVGDSAKTFLYGEMRVNWSQQRLVMNGTWRSSFGPSHFAYTAFQCVDLALTKTATEHAFYGGNDEGWESRRSDLDSWSLAHIDERLNRVDFKPDTQAGAIVRYMYSESGDENFVFVRRGVSFKSPERACENMEREIPEPNFDEVVAASNAEWERKLGRIVLSADTNDTIKRLFYTSFYRTFLSPNNATTNAPPPYSNSSHPYFDGLYCSWDTYRTLFPLMALTSPREMAQIVDTYVDGWRREGWLPECRANNVYGWVQGGNNAVPIVADFVVKYAAHAGILNVCLDDFWDALAHDVNEAPPNWDHTGRRVESYNKIGYVAWDFLDTISTGQRTREASRGLEYAFGDFTAAMAARALGQPESVSNALLNRSLSYRANFNPDLQSDGFSNFVARRRFNGTFLPSDPTDCSPLDKYQTRTCSTQNTNTYGVYESSSWEYSFYAPHDVRGLITLLGGNSTFEERLHHFFDAGYYLPGNEPSFQTPTLFHHVGKPAESIQQVRRVVYDNFNISRNGLPGNDDNAAMASLLVWYMLGFYPVPGSGEMLVLSPFMPQYEVKNEVLGSVVVKATGFDPASLARDIPANARAFVDTVKLDGVSMGRCRISFNQFFAAKEVEFVMTGSKKDGCDGQEPSSVSAGGFPL</sequence>
<dbReference type="NCBIfam" id="TIGR01180">
    <property type="entry name" value="aman2_put"/>
    <property type="match status" value="1"/>
</dbReference>
<proteinExistence type="predicted"/>
<dbReference type="AlphaFoldDB" id="A0AAD8UW94"/>
<protein>
    <submittedName>
        <fullName evidence="5">Glycosyl hydrolase family 92-domain-containing protein</fullName>
    </submittedName>
</protein>
<feature type="domain" description="Glycosyl hydrolase family 92" evidence="3">
    <location>
        <begin position="303"/>
        <end position="791"/>
    </location>
</feature>
<dbReference type="Pfam" id="PF07971">
    <property type="entry name" value="Glyco_hydro_92"/>
    <property type="match status" value="1"/>
</dbReference>
<dbReference type="InterPro" id="IPR014718">
    <property type="entry name" value="GH-type_carb-bd"/>
</dbReference>
<keyword evidence="6" id="KW-1185">Reference proteome</keyword>
<accession>A0AAD8UW94</accession>
<organism evidence="5 6">
    <name type="scientific">Colletotrichum navitas</name>
    <dbReference type="NCBI Taxonomy" id="681940"/>
    <lineage>
        <taxon>Eukaryota</taxon>
        <taxon>Fungi</taxon>
        <taxon>Dikarya</taxon>
        <taxon>Ascomycota</taxon>
        <taxon>Pezizomycotina</taxon>
        <taxon>Sordariomycetes</taxon>
        <taxon>Hypocreomycetidae</taxon>
        <taxon>Glomerellales</taxon>
        <taxon>Glomerellaceae</taxon>
        <taxon>Colletotrichum</taxon>
        <taxon>Colletotrichum graminicola species complex</taxon>
    </lineage>
</organism>
<dbReference type="InterPro" id="IPR041371">
    <property type="entry name" value="GH92_N"/>
</dbReference>
<dbReference type="Gene3D" id="1.20.1050.60">
    <property type="entry name" value="alpha-1,2-mannosidase"/>
    <property type="match status" value="1"/>
</dbReference>
<evidence type="ECO:0000313" key="5">
    <source>
        <dbReference type="EMBL" id="KAK1561677.1"/>
    </source>
</evidence>
<dbReference type="EMBL" id="JAHLJV010000249">
    <property type="protein sequence ID" value="KAK1561677.1"/>
    <property type="molecule type" value="Genomic_DNA"/>
</dbReference>
<dbReference type="GO" id="GO:0005829">
    <property type="term" value="C:cytosol"/>
    <property type="evidence" value="ECO:0007669"/>
    <property type="project" value="TreeGrafter"/>
</dbReference>
<name>A0AAD8UW94_9PEZI</name>
<dbReference type="InterPro" id="IPR008928">
    <property type="entry name" value="6-hairpin_glycosidase_sf"/>
</dbReference>
<dbReference type="PANTHER" id="PTHR12143">
    <property type="entry name" value="PEPTIDE N-GLYCANASE PNGASE -RELATED"/>
    <property type="match status" value="1"/>
</dbReference>
<keyword evidence="5" id="KW-0378">Hydrolase</keyword>
<dbReference type="InterPro" id="IPR050883">
    <property type="entry name" value="PNGase"/>
</dbReference>
<dbReference type="GO" id="GO:0000224">
    <property type="term" value="F:peptide-N4-(N-acetyl-beta-glucosaminyl)asparagine amidase activity"/>
    <property type="evidence" value="ECO:0007669"/>
    <property type="project" value="TreeGrafter"/>
</dbReference>
<dbReference type="GO" id="GO:0006516">
    <property type="term" value="P:glycoprotein catabolic process"/>
    <property type="evidence" value="ECO:0007669"/>
    <property type="project" value="TreeGrafter"/>
</dbReference>
<feature type="chain" id="PRO_5042124226" evidence="2">
    <location>
        <begin position="21"/>
        <end position="813"/>
    </location>
</feature>
<feature type="signal peptide" evidence="2">
    <location>
        <begin position="1"/>
        <end position="20"/>
    </location>
</feature>
<dbReference type="PANTHER" id="PTHR12143:SF25">
    <property type="entry name" value="FAMILY PROTEIN, PUTATIVE (AFU_ORTHOLOGUE AFUA_1G10790)-RELATED"/>
    <property type="match status" value="1"/>
</dbReference>
<evidence type="ECO:0000259" key="4">
    <source>
        <dbReference type="Pfam" id="PF17678"/>
    </source>
</evidence>
<evidence type="ECO:0000259" key="3">
    <source>
        <dbReference type="Pfam" id="PF07971"/>
    </source>
</evidence>
<comment type="caution">
    <text evidence="5">The sequence shown here is derived from an EMBL/GenBank/DDBJ whole genome shotgun (WGS) entry which is preliminary data.</text>
</comment>
<dbReference type="Gene3D" id="1.20.1610.10">
    <property type="entry name" value="alpha-1,2-mannosidases domains"/>
    <property type="match status" value="1"/>
</dbReference>
<keyword evidence="2" id="KW-0732">Signal</keyword>
<dbReference type="Gene3D" id="3.30.2080.10">
    <property type="entry name" value="GH92 mannosidase domain"/>
    <property type="match status" value="1"/>
</dbReference>
<dbReference type="InterPro" id="IPR005887">
    <property type="entry name" value="GH92_a_mannosidase_put"/>
</dbReference>
<dbReference type="Gene3D" id="2.70.98.10">
    <property type="match status" value="1"/>
</dbReference>
<feature type="domain" description="Glycosyl hydrolase family 92 N-terminal" evidence="4">
    <location>
        <begin position="31"/>
        <end position="296"/>
    </location>
</feature>